<proteinExistence type="predicted"/>
<gene>
    <name evidence="1" type="ORF">Slati_0901700</name>
</gene>
<reference evidence="1" key="2">
    <citation type="journal article" date="2024" name="Plant">
        <title>Genomic evolution and insights into agronomic trait innovations of Sesamum species.</title>
        <authorList>
            <person name="Miao H."/>
            <person name="Wang L."/>
            <person name="Qu L."/>
            <person name="Liu H."/>
            <person name="Sun Y."/>
            <person name="Le M."/>
            <person name="Wang Q."/>
            <person name="Wei S."/>
            <person name="Zheng Y."/>
            <person name="Lin W."/>
            <person name="Duan Y."/>
            <person name="Cao H."/>
            <person name="Xiong S."/>
            <person name="Wang X."/>
            <person name="Wei L."/>
            <person name="Li C."/>
            <person name="Ma Q."/>
            <person name="Ju M."/>
            <person name="Zhao R."/>
            <person name="Li G."/>
            <person name="Mu C."/>
            <person name="Tian Q."/>
            <person name="Mei H."/>
            <person name="Zhang T."/>
            <person name="Gao T."/>
            <person name="Zhang H."/>
        </authorList>
    </citation>
    <scope>NUCLEOTIDE SEQUENCE</scope>
    <source>
        <strain evidence="1">KEN1</strain>
    </source>
</reference>
<comment type="caution">
    <text evidence="1">The sequence shown here is derived from an EMBL/GenBank/DDBJ whole genome shotgun (WGS) entry which is preliminary data.</text>
</comment>
<sequence length="70" mass="8015">MAKLLNIAPSKTVPQMSYEIWHGKPASCKYLRGWGNPTCVKRLVEDKLDSRSSLCRFIGYPKETAGYYFL</sequence>
<evidence type="ECO:0000313" key="1">
    <source>
        <dbReference type="EMBL" id="KAL0455625.1"/>
    </source>
</evidence>
<evidence type="ECO:0008006" key="2">
    <source>
        <dbReference type="Google" id="ProtNLM"/>
    </source>
</evidence>
<accession>A0AAW2XV21</accession>
<reference evidence="1" key="1">
    <citation type="submission" date="2020-06" db="EMBL/GenBank/DDBJ databases">
        <authorList>
            <person name="Li T."/>
            <person name="Hu X."/>
            <person name="Zhang T."/>
            <person name="Song X."/>
            <person name="Zhang H."/>
            <person name="Dai N."/>
            <person name="Sheng W."/>
            <person name="Hou X."/>
            <person name="Wei L."/>
        </authorList>
    </citation>
    <scope>NUCLEOTIDE SEQUENCE</scope>
    <source>
        <strain evidence="1">KEN1</strain>
        <tissue evidence="1">Leaf</tissue>
    </source>
</reference>
<name>A0AAW2XV21_9LAMI</name>
<dbReference type="EMBL" id="JACGWN010000003">
    <property type="protein sequence ID" value="KAL0455625.1"/>
    <property type="molecule type" value="Genomic_DNA"/>
</dbReference>
<dbReference type="AlphaFoldDB" id="A0AAW2XV21"/>
<protein>
    <recommendedName>
        <fullName evidence="2">Retrotransposon protein</fullName>
    </recommendedName>
</protein>
<organism evidence="1">
    <name type="scientific">Sesamum latifolium</name>
    <dbReference type="NCBI Taxonomy" id="2727402"/>
    <lineage>
        <taxon>Eukaryota</taxon>
        <taxon>Viridiplantae</taxon>
        <taxon>Streptophyta</taxon>
        <taxon>Embryophyta</taxon>
        <taxon>Tracheophyta</taxon>
        <taxon>Spermatophyta</taxon>
        <taxon>Magnoliopsida</taxon>
        <taxon>eudicotyledons</taxon>
        <taxon>Gunneridae</taxon>
        <taxon>Pentapetalae</taxon>
        <taxon>asterids</taxon>
        <taxon>lamiids</taxon>
        <taxon>Lamiales</taxon>
        <taxon>Pedaliaceae</taxon>
        <taxon>Sesamum</taxon>
    </lineage>
</organism>